<sequence>MPSSSSTTTIATSHFPPTTSASSAMDAAPNSSSSSPIKDPALPSAAPGSPSLSPSPSPSPDRSLSPLPPAASHPPPPPQPSSVAAPSAPASRRLAAPIWTHEETLALIDAYRDKWYALRRGNLRANHWQEVADDVARRCPSGPSPPKSSVQCRHKVEKLRKRYRNERNKSLRLDPSLVPASSWVYYRKMDAMEHGGGAIGAQRRPSASPSPAPPLPPSDDEEDEEEEEEDDYAGHRGPGGGGNTRSMHRLMANGRGAIGELRFTIPKAVRSKVSRADDRPAPSPTMNPSSTTPFFRGYGGARPAMEEMRRKLEKKRRRRMEMESGAMGEMVAALRMLGDGFLRMEQRKMEMAREMEKVRMEMELKRTELILDSQRRIVDAFLKGLTAKKRAKISPED</sequence>
<dbReference type="EMBL" id="CP136895">
    <property type="protein sequence ID" value="WOL10489.1"/>
    <property type="molecule type" value="Genomic_DNA"/>
</dbReference>
<feature type="region of interest" description="Disordered" evidence="1">
    <location>
        <begin position="196"/>
        <end position="248"/>
    </location>
</feature>
<feature type="domain" description="Myb-like" evidence="2">
    <location>
        <begin position="99"/>
        <end position="160"/>
    </location>
</feature>
<dbReference type="InterPro" id="IPR044822">
    <property type="entry name" value="Myb_DNA-bind_4"/>
</dbReference>
<dbReference type="PANTHER" id="PTHR31307">
    <property type="entry name" value="TRIHELIX TRANSCRIPTION FACTOR ASIL2"/>
    <property type="match status" value="1"/>
</dbReference>
<feature type="compositionally biased region" description="Pro residues" evidence="1">
    <location>
        <begin position="208"/>
        <end position="217"/>
    </location>
</feature>
<feature type="compositionally biased region" description="Low complexity" evidence="1">
    <location>
        <begin position="40"/>
        <end position="52"/>
    </location>
</feature>
<evidence type="ECO:0000259" key="2">
    <source>
        <dbReference type="PROSITE" id="PS50090"/>
    </source>
</evidence>
<dbReference type="InterPro" id="IPR001005">
    <property type="entry name" value="SANT/Myb"/>
</dbReference>
<keyword evidence="4" id="KW-1185">Reference proteome</keyword>
<feature type="region of interest" description="Disordered" evidence="1">
    <location>
        <begin position="269"/>
        <end position="306"/>
    </location>
</feature>
<dbReference type="FunFam" id="1.10.10.60:FF:000152">
    <property type="entry name" value="Trihelix transcription factor ASIL2"/>
    <property type="match status" value="1"/>
</dbReference>
<evidence type="ECO:0000313" key="3">
    <source>
        <dbReference type="EMBL" id="WOL10489.1"/>
    </source>
</evidence>
<dbReference type="Pfam" id="PF13837">
    <property type="entry name" value="Myb_DNA-bind_4"/>
    <property type="match status" value="1"/>
</dbReference>
<feature type="compositionally biased region" description="Low complexity" evidence="1">
    <location>
        <begin position="81"/>
        <end position="91"/>
    </location>
</feature>
<feature type="compositionally biased region" description="Acidic residues" evidence="1">
    <location>
        <begin position="218"/>
        <end position="231"/>
    </location>
</feature>
<dbReference type="InterPro" id="IPR044823">
    <property type="entry name" value="ASIL1/2-like"/>
</dbReference>
<feature type="region of interest" description="Disordered" evidence="1">
    <location>
        <begin position="1"/>
        <end position="91"/>
    </location>
</feature>
<organism evidence="3 4">
    <name type="scientific">Canna indica</name>
    <name type="common">Indian-shot</name>
    <dbReference type="NCBI Taxonomy" id="4628"/>
    <lineage>
        <taxon>Eukaryota</taxon>
        <taxon>Viridiplantae</taxon>
        <taxon>Streptophyta</taxon>
        <taxon>Embryophyta</taxon>
        <taxon>Tracheophyta</taxon>
        <taxon>Spermatophyta</taxon>
        <taxon>Magnoliopsida</taxon>
        <taxon>Liliopsida</taxon>
        <taxon>Zingiberales</taxon>
        <taxon>Cannaceae</taxon>
        <taxon>Canna</taxon>
    </lineage>
</organism>
<gene>
    <name evidence="3" type="ORF">Cni_G19246</name>
</gene>
<reference evidence="3 4" key="1">
    <citation type="submission" date="2023-10" db="EMBL/GenBank/DDBJ databases">
        <title>Chromosome-scale genome assembly provides insights into flower coloration mechanisms of Canna indica.</title>
        <authorList>
            <person name="Li C."/>
        </authorList>
    </citation>
    <scope>NUCLEOTIDE SEQUENCE [LARGE SCALE GENOMIC DNA]</scope>
    <source>
        <tissue evidence="3">Flower</tissue>
    </source>
</reference>
<name>A0AAQ3KLT9_9LILI</name>
<protein>
    <submittedName>
        <fullName evidence="3">Trihelix transcription factor ASIL2-like</fullName>
    </submittedName>
</protein>
<feature type="compositionally biased region" description="Pro residues" evidence="1">
    <location>
        <begin position="66"/>
        <end position="80"/>
    </location>
</feature>
<evidence type="ECO:0000256" key="1">
    <source>
        <dbReference type="SAM" id="MobiDB-lite"/>
    </source>
</evidence>
<feature type="compositionally biased region" description="Low complexity" evidence="1">
    <location>
        <begin position="284"/>
        <end position="293"/>
    </location>
</feature>
<evidence type="ECO:0000313" key="4">
    <source>
        <dbReference type="Proteomes" id="UP001327560"/>
    </source>
</evidence>
<dbReference type="Proteomes" id="UP001327560">
    <property type="component" value="Chromosome 6"/>
</dbReference>
<proteinExistence type="predicted"/>
<feature type="compositionally biased region" description="Polar residues" evidence="1">
    <location>
        <begin position="15"/>
        <end position="36"/>
    </location>
</feature>
<dbReference type="Gene3D" id="1.10.10.60">
    <property type="entry name" value="Homeodomain-like"/>
    <property type="match status" value="1"/>
</dbReference>
<dbReference type="PROSITE" id="PS50090">
    <property type="entry name" value="MYB_LIKE"/>
    <property type="match status" value="1"/>
</dbReference>
<accession>A0AAQ3KLT9</accession>
<dbReference type="PANTHER" id="PTHR31307:SF49">
    <property type="entry name" value="ALCOHOL DEHYDROGENASE TRANSCRIPTION FACTOR MYB_SANT-LIKE FAMILY PROTEIN"/>
    <property type="match status" value="1"/>
</dbReference>
<dbReference type="SMART" id="SM00595">
    <property type="entry name" value="MADF"/>
    <property type="match status" value="1"/>
</dbReference>
<feature type="compositionally biased region" description="Low complexity" evidence="1">
    <location>
        <begin position="1"/>
        <end position="13"/>
    </location>
</feature>
<dbReference type="AlphaFoldDB" id="A0AAQ3KLT9"/>